<dbReference type="Proteomes" id="UP000622317">
    <property type="component" value="Unassembled WGS sequence"/>
</dbReference>
<comment type="caution">
    <text evidence="3">The sequence shown here is derived from an EMBL/GenBank/DDBJ whole genome shotgun (WGS) entry which is preliminary data.</text>
</comment>
<evidence type="ECO:0000313" key="4">
    <source>
        <dbReference type="Proteomes" id="UP000622317"/>
    </source>
</evidence>
<gene>
    <name evidence="3" type="ORF">IEN85_18040</name>
</gene>
<name>A0A927IGP4_9BACT</name>
<dbReference type="PANTHER" id="PTHR43000">
    <property type="entry name" value="DTDP-D-GLUCOSE 4,6-DEHYDRATASE-RELATED"/>
    <property type="match status" value="1"/>
</dbReference>
<dbReference type="Gene3D" id="3.40.50.720">
    <property type="entry name" value="NAD(P)-binding Rossmann-like Domain"/>
    <property type="match status" value="1"/>
</dbReference>
<feature type="domain" description="NAD-dependent epimerase/dehydratase" evidence="2">
    <location>
        <begin position="8"/>
        <end position="241"/>
    </location>
</feature>
<dbReference type="RefSeq" id="WP_191618510.1">
    <property type="nucleotide sequence ID" value="NZ_JACYFG010000041.1"/>
</dbReference>
<dbReference type="InterPro" id="IPR001509">
    <property type="entry name" value="Epimerase_deHydtase"/>
</dbReference>
<accession>A0A927IGP4</accession>
<dbReference type="EMBL" id="JACYFG010000041">
    <property type="protein sequence ID" value="MBD5781407.1"/>
    <property type="molecule type" value="Genomic_DNA"/>
</dbReference>
<comment type="similarity">
    <text evidence="1">Belongs to the NAD(P)-dependent epimerase/dehydratase family.</text>
</comment>
<keyword evidence="4" id="KW-1185">Reference proteome</keyword>
<dbReference type="InterPro" id="IPR036291">
    <property type="entry name" value="NAD(P)-bd_dom_sf"/>
</dbReference>
<protein>
    <submittedName>
        <fullName evidence="3">GDP-mannose 4,6-dehydratase</fullName>
    </submittedName>
</protein>
<evidence type="ECO:0000259" key="2">
    <source>
        <dbReference type="Pfam" id="PF01370"/>
    </source>
</evidence>
<dbReference type="SUPFAM" id="SSF51735">
    <property type="entry name" value="NAD(P)-binding Rossmann-fold domains"/>
    <property type="match status" value="1"/>
</dbReference>
<evidence type="ECO:0000313" key="3">
    <source>
        <dbReference type="EMBL" id="MBD5781407.1"/>
    </source>
</evidence>
<proteinExistence type="inferred from homology"/>
<organism evidence="3 4">
    <name type="scientific">Pelagicoccus enzymogenes</name>
    <dbReference type="NCBI Taxonomy" id="2773457"/>
    <lineage>
        <taxon>Bacteria</taxon>
        <taxon>Pseudomonadati</taxon>
        <taxon>Verrucomicrobiota</taxon>
        <taxon>Opitutia</taxon>
        <taxon>Puniceicoccales</taxon>
        <taxon>Pelagicoccaceae</taxon>
        <taxon>Pelagicoccus</taxon>
    </lineage>
</organism>
<evidence type="ECO:0000256" key="1">
    <source>
        <dbReference type="ARBA" id="ARBA00007637"/>
    </source>
</evidence>
<dbReference type="Pfam" id="PF01370">
    <property type="entry name" value="Epimerase"/>
    <property type="match status" value="1"/>
</dbReference>
<reference evidence="3" key="1">
    <citation type="submission" date="2020-09" db="EMBL/GenBank/DDBJ databases">
        <title>Pelagicoccus enzymogenes sp. nov. with an EPS production, isolated from marine sediment.</title>
        <authorList>
            <person name="Feng X."/>
        </authorList>
    </citation>
    <scope>NUCLEOTIDE SEQUENCE</scope>
    <source>
        <strain evidence="3">NFK12</strain>
    </source>
</reference>
<sequence>MTATRILLVIGSNSFSGASFVAQALRQGWQVVGVSRSPEPHHCYLPYRWLDSEQQAKFEFHQLNIRQNAAQIAELVESNRIPFVVNFAALGMVAESWQYPLDYYNTNLLGNVALHEALRKVPCLQKYVHISTPEVYGTTDGMIDESAPLNPSTPYAASRAACDIHLKTFLAEYDFPVVWTRAANVYGPGQQPFRIIPRVILCHRLGQTLDLHGGGGSVRSFIHFDDVASATLKITEEAEPGSCYHISSNRFVSIKQLAELISDRLGKPLGNIARVTAERPGKDHAYSLDSTRCRQQFNWTDQVELEQGIDETIAWVDRWLDSLKTLPLHYQHKA</sequence>
<dbReference type="AlphaFoldDB" id="A0A927IGP4"/>